<dbReference type="EMBL" id="BAAAHK010000009">
    <property type="protein sequence ID" value="GAA0945488.1"/>
    <property type="molecule type" value="Genomic_DNA"/>
</dbReference>
<organism evidence="3 4">
    <name type="scientific">Kribbella koreensis</name>
    <dbReference type="NCBI Taxonomy" id="57909"/>
    <lineage>
        <taxon>Bacteria</taxon>
        <taxon>Bacillati</taxon>
        <taxon>Actinomycetota</taxon>
        <taxon>Actinomycetes</taxon>
        <taxon>Propionibacteriales</taxon>
        <taxon>Kribbellaceae</taxon>
        <taxon>Kribbella</taxon>
    </lineage>
</organism>
<evidence type="ECO:0000313" key="3">
    <source>
        <dbReference type="EMBL" id="GAA0945488.1"/>
    </source>
</evidence>
<feature type="compositionally biased region" description="Low complexity" evidence="1">
    <location>
        <begin position="40"/>
        <end position="56"/>
    </location>
</feature>
<evidence type="ECO:0000256" key="1">
    <source>
        <dbReference type="SAM" id="MobiDB-lite"/>
    </source>
</evidence>
<gene>
    <name evidence="3" type="ORF">GCM10009554_40370</name>
</gene>
<feature type="region of interest" description="Disordered" evidence="1">
    <location>
        <begin position="40"/>
        <end position="59"/>
    </location>
</feature>
<name>A0ABN1QP52_9ACTN</name>
<keyword evidence="2" id="KW-0732">Signal</keyword>
<proteinExistence type="predicted"/>
<accession>A0ABN1QP52</accession>
<protein>
    <recommendedName>
        <fullName evidence="5">Peptidase inhibitor family I36</fullName>
    </recommendedName>
</protein>
<evidence type="ECO:0000313" key="4">
    <source>
        <dbReference type="Proteomes" id="UP001500542"/>
    </source>
</evidence>
<feature type="signal peptide" evidence="2">
    <location>
        <begin position="1"/>
        <end position="40"/>
    </location>
</feature>
<dbReference type="RefSeq" id="WP_343972051.1">
    <property type="nucleotide sequence ID" value="NZ_BAAAHK010000009.1"/>
</dbReference>
<evidence type="ECO:0008006" key="5">
    <source>
        <dbReference type="Google" id="ProtNLM"/>
    </source>
</evidence>
<comment type="caution">
    <text evidence="3">The sequence shown here is derived from an EMBL/GenBank/DDBJ whole genome shotgun (WGS) entry which is preliminary data.</text>
</comment>
<reference evidence="3 4" key="1">
    <citation type="journal article" date="2019" name="Int. J. Syst. Evol. Microbiol.">
        <title>The Global Catalogue of Microorganisms (GCM) 10K type strain sequencing project: providing services to taxonomists for standard genome sequencing and annotation.</title>
        <authorList>
            <consortium name="The Broad Institute Genomics Platform"/>
            <consortium name="The Broad Institute Genome Sequencing Center for Infectious Disease"/>
            <person name="Wu L."/>
            <person name="Ma J."/>
        </authorList>
    </citation>
    <scope>NUCLEOTIDE SEQUENCE [LARGE SCALE GENOMIC DNA]</scope>
    <source>
        <strain evidence="3 4">JCM 10977</strain>
    </source>
</reference>
<keyword evidence="4" id="KW-1185">Reference proteome</keyword>
<dbReference type="Proteomes" id="UP001500542">
    <property type="component" value="Unassembled WGS sequence"/>
</dbReference>
<evidence type="ECO:0000256" key="2">
    <source>
        <dbReference type="SAM" id="SignalP"/>
    </source>
</evidence>
<feature type="chain" id="PRO_5045822489" description="Peptidase inhibitor family I36" evidence="2">
    <location>
        <begin position="41"/>
        <end position="165"/>
    </location>
</feature>
<sequence>MLRKSPSRGRSSTQHRSRLTALAAALAALMLLTTTLTASATEPTPDTTTRSTATPAGILDPWVSPNPENSAFGKWTQQQATDWVNNCPAARFCTWIRKGEYYTMFQFYKCGTYSLSGWLGTTNFYNHQNVQVETLGSRHEHIGYILTNWKFITNWDKVWYINLCT</sequence>